<keyword evidence="2" id="KW-1185">Reference proteome</keyword>
<accession>A0A3N4M9J7</accession>
<dbReference type="PROSITE" id="PS51257">
    <property type="entry name" value="PROKAR_LIPOPROTEIN"/>
    <property type="match status" value="1"/>
</dbReference>
<dbReference type="EMBL" id="RMBX01000009">
    <property type="protein sequence ID" value="RPD39995.1"/>
    <property type="molecule type" value="Genomic_DNA"/>
</dbReference>
<evidence type="ECO:0000313" key="1">
    <source>
        <dbReference type="EMBL" id="RPD39995.1"/>
    </source>
</evidence>
<dbReference type="Pfam" id="PF14054">
    <property type="entry name" value="DUF4249"/>
    <property type="match status" value="1"/>
</dbReference>
<organism evidence="1 2">
    <name type="scientific">Chitinophaga barathri</name>
    <dbReference type="NCBI Taxonomy" id="1647451"/>
    <lineage>
        <taxon>Bacteria</taxon>
        <taxon>Pseudomonadati</taxon>
        <taxon>Bacteroidota</taxon>
        <taxon>Chitinophagia</taxon>
        <taxon>Chitinophagales</taxon>
        <taxon>Chitinophagaceae</taxon>
        <taxon>Chitinophaga</taxon>
    </lineage>
</organism>
<dbReference type="OrthoDB" id="752487at2"/>
<reference evidence="2" key="1">
    <citation type="submission" date="2018-11" db="EMBL/GenBank/DDBJ databases">
        <title>Chitinophaga lutea sp.nov., isolate from arsenic contaminated soil.</title>
        <authorList>
            <person name="Zong Y."/>
        </authorList>
    </citation>
    <scope>NUCLEOTIDE SEQUENCE [LARGE SCALE GENOMIC DNA]</scope>
    <source>
        <strain evidence="2">YLT18</strain>
    </source>
</reference>
<dbReference type="InterPro" id="IPR025345">
    <property type="entry name" value="DUF4249"/>
</dbReference>
<dbReference type="AlphaFoldDB" id="A0A3N4M9J7"/>
<gene>
    <name evidence="1" type="ORF">EG028_17905</name>
</gene>
<comment type="caution">
    <text evidence="1">The sequence shown here is derived from an EMBL/GenBank/DDBJ whole genome shotgun (WGS) entry which is preliminary data.</text>
</comment>
<sequence length="288" mass="32075">MRLTILILLVLAASSCEKKITIPIPEEANKLVLNLLMNKDSIMVARVTLSGRLTGSGGTRDTLDATVGLYEDGVFRENMTAFRMNGLNYFKSTIKAKPGATYRCTAAVPDYGEVEGSDRVPDSVKTGDMKLAVSPVDQSSGKLTVTVKLEDDPAERNYYRIRLFTLTTYTDNSGEVRTVLTQQYFESEETALGLFSDPIQSEYFTDDALYNGRSPRFTLRATFGILNNDKVMLEVTSLTYHSYNYLHSLYLAQDINEDPLSEKVIVYNNIQNGLGIVGGVAQKRYILH</sequence>
<evidence type="ECO:0000313" key="2">
    <source>
        <dbReference type="Proteomes" id="UP000279089"/>
    </source>
</evidence>
<proteinExistence type="predicted"/>
<dbReference type="Proteomes" id="UP000279089">
    <property type="component" value="Unassembled WGS sequence"/>
</dbReference>
<dbReference type="RefSeq" id="WP_120517720.1">
    <property type="nucleotide sequence ID" value="NZ_QXZY01000010.1"/>
</dbReference>
<protein>
    <submittedName>
        <fullName evidence="1">DUF4249 domain-containing protein</fullName>
    </submittedName>
</protein>
<name>A0A3N4M9J7_9BACT</name>